<gene>
    <name evidence="2" type="ORF">GRI47_03830</name>
</gene>
<evidence type="ECO:0000256" key="1">
    <source>
        <dbReference type="SAM" id="Phobius"/>
    </source>
</evidence>
<dbReference type="RefSeq" id="WP_082851290.1">
    <property type="nucleotide sequence ID" value="NZ_BAABDV010000001.1"/>
</dbReference>
<organism evidence="2 3">
    <name type="scientific">Qipengyuania pelagi</name>
    <dbReference type="NCBI Taxonomy" id="994320"/>
    <lineage>
        <taxon>Bacteria</taxon>
        <taxon>Pseudomonadati</taxon>
        <taxon>Pseudomonadota</taxon>
        <taxon>Alphaproteobacteria</taxon>
        <taxon>Sphingomonadales</taxon>
        <taxon>Erythrobacteraceae</taxon>
        <taxon>Qipengyuania</taxon>
    </lineage>
</organism>
<sequence>MKFIKKFRKDEEGATAIEYGLIAALIAVAAITAMSSLGDQLSTTFNDVTTAMSGS</sequence>
<dbReference type="AlphaFoldDB" id="A0A844Y591"/>
<proteinExistence type="predicted"/>
<keyword evidence="1" id="KW-0472">Membrane</keyword>
<keyword evidence="1" id="KW-1133">Transmembrane helix</keyword>
<dbReference type="Pfam" id="PF04964">
    <property type="entry name" value="Flp_Fap"/>
    <property type="match status" value="1"/>
</dbReference>
<keyword evidence="1" id="KW-0812">Transmembrane</keyword>
<name>A0A844Y591_9SPHN</name>
<evidence type="ECO:0000313" key="3">
    <source>
        <dbReference type="Proteomes" id="UP000430272"/>
    </source>
</evidence>
<keyword evidence="3" id="KW-1185">Reference proteome</keyword>
<dbReference type="Proteomes" id="UP000430272">
    <property type="component" value="Unassembled WGS sequence"/>
</dbReference>
<protein>
    <submittedName>
        <fullName evidence="2">Flp family type IVb pilin</fullName>
    </submittedName>
</protein>
<comment type="caution">
    <text evidence="2">The sequence shown here is derived from an EMBL/GenBank/DDBJ whole genome shotgun (WGS) entry which is preliminary data.</text>
</comment>
<reference evidence="2 3" key="1">
    <citation type="submission" date="2019-12" db="EMBL/GenBank/DDBJ databases">
        <title>Genomic-based taxomic classification of the family Erythrobacteraceae.</title>
        <authorList>
            <person name="Xu L."/>
        </authorList>
    </citation>
    <scope>NUCLEOTIDE SEQUENCE [LARGE SCALE GENOMIC DNA]</scope>
    <source>
        <strain evidence="2 3">JCM 17468</strain>
    </source>
</reference>
<feature type="transmembrane region" description="Helical" evidence="1">
    <location>
        <begin position="21"/>
        <end position="38"/>
    </location>
</feature>
<evidence type="ECO:0000313" key="2">
    <source>
        <dbReference type="EMBL" id="MXO53141.1"/>
    </source>
</evidence>
<dbReference type="EMBL" id="WTYD01000001">
    <property type="protein sequence ID" value="MXO53141.1"/>
    <property type="molecule type" value="Genomic_DNA"/>
</dbReference>
<accession>A0A844Y591</accession>
<dbReference type="InterPro" id="IPR007047">
    <property type="entry name" value="Flp_Fap"/>
</dbReference>